<organism evidence="1 2">
    <name type="scientific">Mycolicibacterium smegmatis (strain ATCC 700084 / mc(2)155)</name>
    <name type="common">Mycobacterium smegmatis</name>
    <dbReference type="NCBI Taxonomy" id="246196"/>
    <lineage>
        <taxon>Bacteria</taxon>
        <taxon>Bacillati</taxon>
        <taxon>Actinomycetota</taxon>
        <taxon>Actinomycetes</taxon>
        <taxon>Mycobacteriales</taxon>
        <taxon>Mycobacteriaceae</taxon>
        <taxon>Mycolicibacterium</taxon>
    </lineage>
</organism>
<protein>
    <submittedName>
        <fullName evidence="1">Uncharacterized protein</fullName>
    </submittedName>
</protein>
<dbReference type="EMBL" id="CP000480">
    <property type="protein sequence ID" value="ABK72455.1"/>
    <property type="molecule type" value="Genomic_DNA"/>
</dbReference>
<name>A0R0M9_MYCS2</name>
<dbReference type="Proteomes" id="UP000000757">
    <property type="component" value="Chromosome"/>
</dbReference>
<dbReference type="STRING" id="246196.MSMEG_4444"/>
<proteinExistence type="predicted"/>
<dbReference type="KEGG" id="msm:MSMEG_4444"/>
<keyword evidence="2" id="KW-1185">Reference proteome</keyword>
<evidence type="ECO:0000313" key="1">
    <source>
        <dbReference type="EMBL" id="ABK72455.1"/>
    </source>
</evidence>
<accession>A0R0M9</accession>
<evidence type="ECO:0000313" key="2">
    <source>
        <dbReference type="Proteomes" id="UP000000757"/>
    </source>
</evidence>
<dbReference type="AntiFam" id="ANF00097">
    <property type="entry name" value="Shadow ORF (opposite CRYZ)"/>
</dbReference>
<reference evidence="1 2" key="1">
    <citation type="submission" date="2006-10" db="EMBL/GenBank/DDBJ databases">
        <authorList>
            <person name="Fleischmann R.D."/>
            <person name="Dodson R.J."/>
            <person name="Haft D.H."/>
            <person name="Merkel J.S."/>
            <person name="Nelson W.C."/>
            <person name="Fraser C.M."/>
        </authorList>
    </citation>
    <scope>NUCLEOTIDE SEQUENCE [LARGE SCALE GENOMIC DNA]</scope>
    <source>
        <strain evidence="2">ATCC 700084 / mc(2)155</strain>
    </source>
</reference>
<sequence length="321" mass="34894">MDFLRRDRERSILCDAHDRLSRGALLLVEGAGRVGERHHAPDDGLEPSRPYPSGEVGETCAVRFDEEVQCPSVARLGLGWLGEGDQRSSGAYERDRTFHDLSADHVEHHVDLPGVFELVIVQVEESVGAQLESPIPIGGPPGADDPRPHLTSELHRNGADTTCRTVDQHGLSRDELRVLEQALPRGQPRDRQRRGQCVVDVVGQRCEVTRLHCGVLGQGAVACPVCQSEHALTDRETCGAVSQFDHNTRQFVSGHTGCAVASRALGPRIRPVEFAPCEPRGVHTYDDVVLGDHGIGQFCQRQTGDAGITIGNCHSLHCASS</sequence>
<gene>
    <name evidence="1" type="ordered locus">MSMEG_4444</name>
</gene>
<dbReference type="AlphaFoldDB" id="A0R0M9"/>